<dbReference type="EMBL" id="CACVAY010000005">
    <property type="protein sequence ID" value="CAA6800487.1"/>
    <property type="molecule type" value="Genomic_DNA"/>
</dbReference>
<feature type="domain" description="Leucine-binding protein" evidence="4">
    <location>
        <begin position="37"/>
        <end position="196"/>
    </location>
</feature>
<keyword evidence="2 3" id="KW-0732">Signal</keyword>
<evidence type="ECO:0000259" key="4">
    <source>
        <dbReference type="Pfam" id="PF13458"/>
    </source>
</evidence>
<dbReference type="AlphaFoldDB" id="A0A6S6S683"/>
<dbReference type="InterPro" id="IPR028081">
    <property type="entry name" value="Leu-bd"/>
</dbReference>
<evidence type="ECO:0000256" key="2">
    <source>
        <dbReference type="ARBA" id="ARBA00022729"/>
    </source>
</evidence>
<dbReference type="SUPFAM" id="SSF53822">
    <property type="entry name" value="Periplasmic binding protein-like I"/>
    <property type="match status" value="1"/>
</dbReference>
<name>A0A6S6S683_9GAMM</name>
<evidence type="ECO:0000256" key="1">
    <source>
        <dbReference type="ARBA" id="ARBA00010062"/>
    </source>
</evidence>
<feature type="chain" id="PRO_5027610949" evidence="3">
    <location>
        <begin position="30"/>
        <end position="438"/>
    </location>
</feature>
<gene>
    <name evidence="5" type="ORF">HELGO_WM28639</name>
</gene>
<protein>
    <submittedName>
        <fullName evidence="5">ABC-type branched-chain amino acid transport systems, periplasmic component</fullName>
    </submittedName>
</protein>
<evidence type="ECO:0000256" key="3">
    <source>
        <dbReference type="SAM" id="SignalP"/>
    </source>
</evidence>
<evidence type="ECO:0000313" key="5">
    <source>
        <dbReference type="EMBL" id="CAA6800487.1"/>
    </source>
</evidence>
<organism evidence="5">
    <name type="scientific">uncultured Thiotrichaceae bacterium</name>
    <dbReference type="NCBI Taxonomy" id="298394"/>
    <lineage>
        <taxon>Bacteria</taxon>
        <taxon>Pseudomonadati</taxon>
        <taxon>Pseudomonadota</taxon>
        <taxon>Gammaproteobacteria</taxon>
        <taxon>Thiotrichales</taxon>
        <taxon>Thiotrichaceae</taxon>
        <taxon>environmental samples</taxon>
    </lineage>
</organism>
<sequence>MNNKKRHILTIGKLSLLILAQALPSIASSEDGVNKSEITIGGVMDLEGRSSRLGLGMKAGIEAAIKDQTVAGKKINFVTLNDSYNPTKTKESTNKLVQEKVFLFAGNVGTPTAKVALPILEDNKIPAIGFFTGAGLLRNGSDNIINYRASYVQETKAVIDAALKQGVRPEGICAYVQNDAYGMAGIKGIRKALDNASNSGNSIKALDKILKMEGNRPKRNGMGPVGVYARNTFTARAGYDSLKLWERKQGASCRLVVTVGAYDSVSRFIAYAKSKNEPWVYSAVSFTGAETLASTLKKFGVSDKVIMTQVVPLGDSNLPIVKEARNALGKEYGHVSQEGYIVGKLLLHGLRQINSPQGTSDASSDTKKNNADKPITRENLIAAFKGNKFDLGGLEMDFSDDNQGSDLVVLTKLLKNKWVPLKDSNWNALLNMQVAQSN</sequence>
<dbReference type="CDD" id="cd19978">
    <property type="entry name" value="PBP1_ABC_ligand_binding-like"/>
    <property type="match status" value="1"/>
</dbReference>
<reference evidence="5" key="1">
    <citation type="submission" date="2020-01" db="EMBL/GenBank/DDBJ databases">
        <authorList>
            <person name="Meier V. D."/>
            <person name="Meier V D."/>
        </authorList>
    </citation>
    <scope>NUCLEOTIDE SEQUENCE</scope>
    <source>
        <strain evidence="5">HLG_WM_MAG_07</strain>
    </source>
</reference>
<proteinExistence type="inferred from homology"/>
<dbReference type="PANTHER" id="PTHR47235">
    <property type="entry name" value="BLR6548 PROTEIN"/>
    <property type="match status" value="1"/>
</dbReference>
<accession>A0A6S6S683</accession>
<dbReference type="Pfam" id="PF13458">
    <property type="entry name" value="Peripla_BP_6"/>
    <property type="match status" value="1"/>
</dbReference>
<dbReference type="PANTHER" id="PTHR47235:SF1">
    <property type="entry name" value="BLR6548 PROTEIN"/>
    <property type="match status" value="1"/>
</dbReference>
<comment type="similarity">
    <text evidence="1">Belongs to the leucine-binding protein family.</text>
</comment>
<dbReference type="Gene3D" id="3.40.50.2300">
    <property type="match status" value="2"/>
</dbReference>
<feature type="signal peptide" evidence="3">
    <location>
        <begin position="1"/>
        <end position="29"/>
    </location>
</feature>
<dbReference type="InterPro" id="IPR028082">
    <property type="entry name" value="Peripla_BP_I"/>
</dbReference>